<proteinExistence type="predicted"/>
<dbReference type="Gramene" id="Kaladp0554s0001.1.v1.1">
    <property type="protein sequence ID" value="Kaladp0554s0001.1.v1.1"/>
    <property type="gene ID" value="Kaladp0554s0001.v1.1"/>
</dbReference>
<feature type="region of interest" description="Disordered" evidence="1">
    <location>
        <begin position="114"/>
        <end position="135"/>
    </location>
</feature>
<dbReference type="PANTHER" id="PTHR48007">
    <property type="entry name" value="LEUCINE-RICH REPEAT RECEPTOR-LIKE PROTEIN KINASE PXC1"/>
    <property type="match status" value="1"/>
</dbReference>
<reference evidence="3" key="1">
    <citation type="submission" date="2021-01" db="UniProtKB">
        <authorList>
            <consortium name="EnsemblPlants"/>
        </authorList>
    </citation>
    <scope>IDENTIFICATION</scope>
</reference>
<dbReference type="Proteomes" id="UP000594263">
    <property type="component" value="Unplaced"/>
</dbReference>
<accession>A0A7N0VC04</accession>
<dbReference type="InterPro" id="IPR046959">
    <property type="entry name" value="PRK1-6/SRF4-like"/>
</dbReference>
<feature type="transmembrane region" description="Helical" evidence="2">
    <location>
        <begin position="84"/>
        <end position="108"/>
    </location>
</feature>
<evidence type="ECO:0000256" key="1">
    <source>
        <dbReference type="SAM" id="MobiDB-lite"/>
    </source>
</evidence>
<sequence>MGSLLICSDLSSPQWFNMSLSRDPSLLLLHSLQLPFANLSGCLPRELGSLLNFDPSKFSAEVVQGNSPGLSGLPLKSCAKSSSLSAGVIGGIMIGLLAGAVVIASLLIGRKRKSMDHDEEEMEEGEDDKNGKVDGGGGKGKLIVFQRGEHLTLEDVLNATGQVMEKTSYGSIYKAKLVDCGANALRLLIEGSCKEKWPCLPLIKQLGRIRHENFIPLHAFCQGRRGDPCTGADLRKILIVLHHFLCVLLILTSPVLATGQCASS</sequence>
<feature type="compositionally biased region" description="Acidic residues" evidence="1">
    <location>
        <begin position="117"/>
        <end position="127"/>
    </location>
</feature>
<evidence type="ECO:0000256" key="2">
    <source>
        <dbReference type="SAM" id="Phobius"/>
    </source>
</evidence>
<keyword evidence="2" id="KW-0472">Membrane</keyword>
<feature type="transmembrane region" description="Helical" evidence="2">
    <location>
        <begin position="237"/>
        <end position="257"/>
    </location>
</feature>
<dbReference type="AlphaFoldDB" id="A0A7N0VC04"/>
<protein>
    <submittedName>
        <fullName evidence="3">Uncharacterized protein</fullName>
    </submittedName>
</protein>
<dbReference type="PANTHER" id="PTHR48007:SF32">
    <property type="entry name" value="KINASE-LIKE PROTEIN TMKL1-RELATED"/>
    <property type="match status" value="1"/>
</dbReference>
<keyword evidence="2" id="KW-1133">Transmembrane helix</keyword>
<organism evidence="3 4">
    <name type="scientific">Kalanchoe fedtschenkoi</name>
    <name type="common">Lavender scallops</name>
    <name type="synonym">South American air plant</name>
    <dbReference type="NCBI Taxonomy" id="63787"/>
    <lineage>
        <taxon>Eukaryota</taxon>
        <taxon>Viridiplantae</taxon>
        <taxon>Streptophyta</taxon>
        <taxon>Embryophyta</taxon>
        <taxon>Tracheophyta</taxon>
        <taxon>Spermatophyta</taxon>
        <taxon>Magnoliopsida</taxon>
        <taxon>eudicotyledons</taxon>
        <taxon>Gunneridae</taxon>
        <taxon>Pentapetalae</taxon>
        <taxon>Saxifragales</taxon>
        <taxon>Crassulaceae</taxon>
        <taxon>Kalanchoe</taxon>
    </lineage>
</organism>
<name>A0A7N0VC04_KALFE</name>
<keyword evidence="2" id="KW-0812">Transmembrane</keyword>
<dbReference type="EnsemblPlants" id="Kaladp0554s0001.1.v1.1">
    <property type="protein sequence ID" value="Kaladp0554s0001.1.v1.1"/>
    <property type="gene ID" value="Kaladp0554s0001.v1.1"/>
</dbReference>
<evidence type="ECO:0000313" key="3">
    <source>
        <dbReference type="EnsemblPlants" id="Kaladp0554s0001.1.v1.1"/>
    </source>
</evidence>
<evidence type="ECO:0000313" key="4">
    <source>
        <dbReference type="Proteomes" id="UP000594263"/>
    </source>
</evidence>
<keyword evidence="4" id="KW-1185">Reference proteome</keyword>